<dbReference type="PANTHER" id="PTHR34213:SF2">
    <property type="entry name" value="NUCLEAR TRANSPORT FACTOR 2 (NTF2) FAMILY PROTEIN"/>
    <property type="match status" value="1"/>
</dbReference>
<gene>
    <name evidence="2" type="ORF">FB45DRAFT_912213</name>
    <name evidence="1" type="ORF">FB45DRAFT_966378</name>
</gene>
<keyword evidence="3" id="KW-1185">Reference proteome</keyword>
<evidence type="ECO:0000313" key="2">
    <source>
        <dbReference type="EMBL" id="KAJ7632354.1"/>
    </source>
</evidence>
<dbReference type="SUPFAM" id="SSF54427">
    <property type="entry name" value="NTF2-like"/>
    <property type="match status" value="1"/>
</dbReference>
<dbReference type="InterPro" id="IPR032710">
    <property type="entry name" value="NTF2-like_dom_sf"/>
</dbReference>
<dbReference type="EMBL" id="JARKIF010000226">
    <property type="protein sequence ID" value="KAJ7602469.1"/>
    <property type="molecule type" value="Genomic_DNA"/>
</dbReference>
<protein>
    <submittedName>
        <fullName evidence="1">Uncharacterized protein</fullName>
    </submittedName>
</protein>
<dbReference type="Proteomes" id="UP001221142">
    <property type="component" value="Unassembled WGS sequence"/>
</dbReference>
<evidence type="ECO:0000313" key="3">
    <source>
        <dbReference type="Proteomes" id="UP001221142"/>
    </source>
</evidence>
<sequence length="156" mass="18126">MADLRELYECRPSLEIFQRTWHPNAVFEDPLVKAKGFREYAAQFYALPKLFSKSETVSSRVMSSTRQPNRLVFTQKQRYKNRFMNKVGVFLPGRDLGLYTKTIESVITVDLDEDDRIIRIVDQWQGKPLQAEWRRRLGARVGAMLVRTPSLGQGSN</sequence>
<comment type="caution">
    <text evidence="1">The sequence shown here is derived from an EMBL/GenBank/DDBJ whole genome shotgun (WGS) entry which is preliminary data.</text>
</comment>
<dbReference type="PANTHER" id="PTHR34213">
    <property type="entry name" value="NUCLEAR TRANSPORT FACTOR 2 (NTF2) FAMILY PROTEIN"/>
    <property type="match status" value="1"/>
</dbReference>
<organism evidence="1 3">
    <name type="scientific">Roridomyces roridus</name>
    <dbReference type="NCBI Taxonomy" id="1738132"/>
    <lineage>
        <taxon>Eukaryota</taxon>
        <taxon>Fungi</taxon>
        <taxon>Dikarya</taxon>
        <taxon>Basidiomycota</taxon>
        <taxon>Agaricomycotina</taxon>
        <taxon>Agaricomycetes</taxon>
        <taxon>Agaricomycetidae</taxon>
        <taxon>Agaricales</taxon>
        <taxon>Marasmiineae</taxon>
        <taxon>Mycenaceae</taxon>
        <taxon>Roridomyces</taxon>
    </lineage>
</organism>
<reference evidence="1" key="1">
    <citation type="submission" date="2023-03" db="EMBL/GenBank/DDBJ databases">
        <title>Massive genome expansion in bonnet fungi (Mycena s.s.) driven by repeated elements and novel gene families across ecological guilds.</title>
        <authorList>
            <consortium name="Lawrence Berkeley National Laboratory"/>
            <person name="Harder C.B."/>
            <person name="Miyauchi S."/>
            <person name="Viragh M."/>
            <person name="Kuo A."/>
            <person name="Thoen E."/>
            <person name="Andreopoulos B."/>
            <person name="Lu D."/>
            <person name="Skrede I."/>
            <person name="Drula E."/>
            <person name="Henrissat B."/>
            <person name="Morin E."/>
            <person name="Kohler A."/>
            <person name="Barry K."/>
            <person name="LaButti K."/>
            <person name="Morin E."/>
            <person name="Salamov A."/>
            <person name="Lipzen A."/>
            <person name="Mereny Z."/>
            <person name="Hegedus B."/>
            <person name="Baldrian P."/>
            <person name="Stursova M."/>
            <person name="Weitz H."/>
            <person name="Taylor A."/>
            <person name="Grigoriev I.V."/>
            <person name="Nagy L.G."/>
            <person name="Martin F."/>
            <person name="Kauserud H."/>
        </authorList>
    </citation>
    <scope>NUCLEOTIDE SEQUENCE</scope>
    <source>
        <strain evidence="1">9284</strain>
    </source>
</reference>
<name>A0AAD7AXR0_9AGAR</name>
<evidence type="ECO:0000313" key="1">
    <source>
        <dbReference type="EMBL" id="KAJ7602469.1"/>
    </source>
</evidence>
<dbReference type="EMBL" id="JARKIF010000008">
    <property type="protein sequence ID" value="KAJ7632354.1"/>
    <property type="molecule type" value="Genomic_DNA"/>
</dbReference>
<accession>A0AAD7AXR0</accession>
<dbReference type="AlphaFoldDB" id="A0AAD7AXR0"/>
<proteinExistence type="predicted"/>